<proteinExistence type="predicted"/>
<reference evidence="1" key="1">
    <citation type="submission" date="2019-08" db="EMBL/GenBank/DDBJ databases">
        <authorList>
            <person name="Kucharzyk K."/>
            <person name="Murdoch R.W."/>
            <person name="Higgins S."/>
            <person name="Loffler F."/>
        </authorList>
    </citation>
    <scope>NUCLEOTIDE SEQUENCE</scope>
</reference>
<evidence type="ECO:0000313" key="1">
    <source>
        <dbReference type="EMBL" id="MPM80601.1"/>
    </source>
</evidence>
<protein>
    <submittedName>
        <fullName evidence="1">Uncharacterized protein</fullName>
    </submittedName>
</protein>
<gene>
    <name evidence="1" type="ORF">SDC9_127651</name>
</gene>
<dbReference type="AlphaFoldDB" id="A0A645CUM7"/>
<organism evidence="1">
    <name type="scientific">bioreactor metagenome</name>
    <dbReference type="NCBI Taxonomy" id="1076179"/>
    <lineage>
        <taxon>unclassified sequences</taxon>
        <taxon>metagenomes</taxon>
        <taxon>ecological metagenomes</taxon>
    </lineage>
</organism>
<accession>A0A645CUM7</accession>
<name>A0A645CUM7_9ZZZZ</name>
<dbReference type="EMBL" id="VSSQ01030175">
    <property type="protein sequence ID" value="MPM80601.1"/>
    <property type="molecule type" value="Genomic_DNA"/>
</dbReference>
<comment type="caution">
    <text evidence="1">The sequence shown here is derived from an EMBL/GenBank/DDBJ whole genome shotgun (WGS) entry which is preliminary data.</text>
</comment>
<sequence length="200" mass="21556">MIQHLVEPYLCAAAAGHNLNVGSLGFVDRLQQADVQFVIDGVDAVDLRIGRQNVGHGRQSRFGRSILGTILANDFNVGSNFRDFVFEALDALSVHGIAVGRHAADNDFAFAAQFFVDVVSADHAHGIVVAGQIVGRGGGVDHAVKVDQRNAGIHNFLRGNSQLVIVREQNDHFAAKTDQFVDLVRLLVRVLGSNQLVVQA</sequence>